<feature type="transmembrane region" description="Helical" evidence="5">
    <location>
        <begin position="380"/>
        <end position="401"/>
    </location>
</feature>
<gene>
    <name evidence="7" type="ORF">SH1V18_10340</name>
</gene>
<feature type="transmembrane region" description="Helical" evidence="5">
    <location>
        <begin position="334"/>
        <end position="364"/>
    </location>
</feature>
<feature type="transmembrane region" description="Helical" evidence="5">
    <location>
        <begin position="177"/>
        <end position="206"/>
    </location>
</feature>
<evidence type="ECO:0000259" key="6">
    <source>
        <dbReference type="Pfam" id="PF04932"/>
    </source>
</evidence>
<dbReference type="Pfam" id="PF04932">
    <property type="entry name" value="Wzy_C"/>
    <property type="match status" value="1"/>
</dbReference>
<evidence type="ECO:0000313" key="7">
    <source>
        <dbReference type="EMBL" id="GKX28554.1"/>
    </source>
</evidence>
<evidence type="ECO:0000256" key="2">
    <source>
        <dbReference type="ARBA" id="ARBA00022692"/>
    </source>
</evidence>
<evidence type="ECO:0000256" key="3">
    <source>
        <dbReference type="ARBA" id="ARBA00022989"/>
    </source>
</evidence>
<dbReference type="PANTHER" id="PTHR37422:SF17">
    <property type="entry name" value="O-ANTIGEN LIGASE"/>
    <property type="match status" value="1"/>
</dbReference>
<proteinExistence type="predicted"/>
<keyword evidence="2 5" id="KW-0812">Transmembrane</keyword>
<feature type="transmembrane region" description="Helical" evidence="5">
    <location>
        <begin position="218"/>
        <end position="239"/>
    </location>
</feature>
<dbReference type="AlphaFoldDB" id="A0A9W5YAT9"/>
<dbReference type="GO" id="GO:0016020">
    <property type="term" value="C:membrane"/>
    <property type="evidence" value="ECO:0007669"/>
    <property type="project" value="UniProtKB-SubCell"/>
</dbReference>
<keyword evidence="4 5" id="KW-0472">Membrane</keyword>
<dbReference type="Proteomes" id="UP001144256">
    <property type="component" value="Unassembled WGS sequence"/>
</dbReference>
<sequence>MKRNSIEKAIILSFIIICPFFQGMYFYHQVYLAGAFLLVVLTYYIIINKSIKFEKSINNVCILIGIILYFASTFYAVDKGMAVMGFLKVLVVYIFYLVMMQTNIDKRDYMNAISYSGTIISVIALSAFFIPYLQEMFVQKGRLGSFFQYPNTFAVFILISIIIMISKEKIQTYDYLAIMIMWTCFLLTFSRSMYIIGIGALLIVIIYDRKKIKHLVPFILLGTLLWYIIIISVDISYVFNRIEETSIKTSEWLTRLLYYKDSISIMKDHPFGTGHLGYYYIQRIYQTGASYYVKYIHSNVLQIVMDIGIVGFVLVGLYFMRNIFNRKLSFYNKLILFIIFGHGAVDFDFQFLVIGFCIVIIVFIDKDKMKTININRECSILIISIFLTSYIYMALSSYYAYAGENEKSLYMYPYNTEAKIDLAKYYKQMKPEKAYELADWVIENNQYAIDAYIIKRDIDYKNWELEKAYISAEKLINLNPLSITHLEKYSTILLDLANENLSNNSNDEALEQLEQIFEIPYRLNKLAKERLTDYNVKHIPRLYMSKKLTEIYDSAKKLYDKIINLT</sequence>
<organism evidence="7 8">
    <name type="scientific">Vallitalea longa</name>
    <dbReference type="NCBI Taxonomy" id="2936439"/>
    <lineage>
        <taxon>Bacteria</taxon>
        <taxon>Bacillati</taxon>
        <taxon>Bacillota</taxon>
        <taxon>Clostridia</taxon>
        <taxon>Lachnospirales</taxon>
        <taxon>Vallitaleaceae</taxon>
        <taxon>Vallitalea</taxon>
    </lineage>
</organism>
<dbReference type="RefSeq" id="WP_281812942.1">
    <property type="nucleotide sequence ID" value="NZ_BRLB01000001.1"/>
</dbReference>
<evidence type="ECO:0000256" key="1">
    <source>
        <dbReference type="ARBA" id="ARBA00004141"/>
    </source>
</evidence>
<comment type="subcellular location">
    <subcellularLocation>
        <location evidence="1">Membrane</location>
        <topology evidence="1">Multi-pass membrane protein</topology>
    </subcellularLocation>
</comment>
<evidence type="ECO:0000313" key="8">
    <source>
        <dbReference type="Proteomes" id="UP001144256"/>
    </source>
</evidence>
<feature type="transmembrane region" description="Helical" evidence="5">
    <location>
        <begin position="112"/>
        <end position="134"/>
    </location>
</feature>
<dbReference type="InterPro" id="IPR007016">
    <property type="entry name" value="O-antigen_ligase-rel_domated"/>
</dbReference>
<feature type="domain" description="O-antigen ligase-related" evidence="6">
    <location>
        <begin position="177"/>
        <end position="315"/>
    </location>
</feature>
<keyword evidence="8" id="KW-1185">Reference proteome</keyword>
<keyword evidence="3 5" id="KW-1133">Transmembrane helix</keyword>
<feature type="transmembrane region" description="Helical" evidence="5">
    <location>
        <begin position="31"/>
        <end position="47"/>
    </location>
</feature>
<accession>A0A9W5YAT9</accession>
<feature type="transmembrane region" description="Helical" evidence="5">
    <location>
        <begin position="146"/>
        <end position="165"/>
    </location>
</feature>
<name>A0A9W5YAT9_9FIRM</name>
<dbReference type="EMBL" id="BRLB01000001">
    <property type="protein sequence ID" value="GKX28554.1"/>
    <property type="molecule type" value="Genomic_DNA"/>
</dbReference>
<dbReference type="InterPro" id="IPR051533">
    <property type="entry name" value="WaaL-like"/>
</dbReference>
<reference evidence="7" key="1">
    <citation type="submission" date="2022-06" db="EMBL/GenBank/DDBJ databases">
        <title>Vallitalea longa sp. nov., an anaerobic bacterium isolated from marine sediment.</title>
        <authorList>
            <person name="Hirano S."/>
            <person name="Terahara T."/>
            <person name="Mori K."/>
            <person name="Hamada M."/>
            <person name="Matsumoto R."/>
            <person name="Kobayashi T."/>
        </authorList>
    </citation>
    <scope>NUCLEOTIDE SEQUENCE</scope>
    <source>
        <strain evidence="7">SH18-1</strain>
    </source>
</reference>
<evidence type="ECO:0000256" key="5">
    <source>
        <dbReference type="SAM" id="Phobius"/>
    </source>
</evidence>
<comment type="caution">
    <text evidence="7">The sequence shown here is derived from an EMBL/GenBank/DDBJ whole genome shotgun (WGS) entry which is preliminary data.</text>
</comment>
<dbReference type="PANTHER" id="PTHR37422">
    <property type="entry name" value="TEICHURONIC ACID BIOSYNTHESIS PROTEIN TUAE"/>
    <property type="match status" value="1"/>
</dbReference>
<feature type="transmembrane region" description="Helical" evidence="5">
    <location>
        <begin position="83"/>
        <end position="100"/>
    </location>
</feature>
<feature type="transmembrane region" description="Helical" evidence="5">
    <location>
        <begin position="300"/>
        <end position="319"/>
    </location>
</feature>
<evidence type="ECO:0000256" key="4">
    <source>
        <dbReference type="ARBA" id="ARBA00023136"/>
    </source>
</evidence>
<feature type="transmembrane region" description="Helical" evidence="5">
    <location>
        <begin position="59"/>
        <end position="77"/>
    </location>
</feature>
<feature type="transmembrane region" description="Helical" evidence="5">
    <location>
        <begin position="9"/>
        <end position="25"/>
    </location>
</feature>
<protein>
    <recommendedName>
        <fullName evidence="6">O-antigen ligase-related domain-containing protein</fullName>
    </recommendedName>
</protein>